<evidence type="ECO:0000256" key="6">
    <source>
        <dbReference type="ARBA" id="ARBA00023136"/>
    </source>
</evidence>
<keyword evidence="3" id="KW-0813">Transport</keyword>
<keyword evidence="11" id="KW-1185">Reference proteome</keyword>
<evidence type="ECO:0000256" key="5">
    <source>
        <dbReference type="ARBA" id="ARBA00022989"/>
    </source>
</evidence>
<feature type="transmembrane region" description="Helical" evidence="8">
    <location>
        <begin position="350"/>
        <end position="376"/>
    </location>
</feature>
<evidence type="ECO:0000256" key="7">
    <source>
        <dbReference type="SAM" id="MobiDB-lite"/>
    </source>
</evidence>
<dbReference type="EMBL" id="JACVVX010000016">
    <property type="protein sequence ID" value="MBD0417494.1"/>
    <property type="molecule type" value="Genomic_DNA"/>
</dbReference>
<dbReference type="PROSITE" id="PS51201">
    <property type="entry name" value="RCK_N"/>
    <property type="match status" value="1"/>
</dbReference>
<keyword evidence="4 8" id="KW-0812">Transmembrane</keyword>
<keyword evidence="6 8" id="KW-0472">Membrane</keyword>
<dbReference type="Gene3D" id="3.40.50.720">
    <property type="entry name" value="NAD(P)-binding Rossmann-like Domain"/>
    <property type="match status" value="1"/>
</dbReference>
<dbReference type="GO" id="GO:0015297">
    <property type="term" value="F:antiporter activity"/>
    <property type="evidence" value="ECO:0007669"/>
    <property type="project" value="InterPro"/>
</dbReference>
<feature type="transmembrane region" description="Helical" evidence="8">
    <location>
        <begin position="383"/>
        <end position="402"/>
    </location>
</feature>
<feature type="transmembrane region" description="Helical" evidence="8">
    <location>
        <begin position="33"/>
        <end position="51"/>
    </location>
</feature>
<evidence type="ECO:0000313" key="10">
    <source>
        <dbReference type="EMBL" id="MBD0417494.1"/>
    </source>
</evidence>
<gene>
    <name evidence="10" type="ORF">ICI42_22935</name>
</gene>
<name>A0A8J6PWC6_9HYPH</name>
<evidence type="ECO:0000256" key="2">
    <source>
        <dbReference type="ARBA" id="ARBA00005551"/>
    </source>
</evidence>
<dbReference type="InterPro" id="IPR036291">
    <property type="entry name" value="NAD(P)-bd_dom_sf"/>
</dbReference>
<dbReference type="Pfam" id="PF00999">
    <property type="entry name" value="Na_H_Exchanger"/>
    <property type="match status" value="1"/>
</dbReference>
<dbReference type="AlphaFoldDB" id="A0A8J6PWC6"/>
<dbReference type="GO" id="GO:0006813">
    <property type="term" value="P:potassium ion transport"/>
    <property type="evidence" value="ECO:0007669"/>
    <property type="project" value="InterPro"/>
</dbReference>
<evidence type="ECO:0000256" key="4">
    <source>
        <dbReference type="ARBA" id="ARBA00022692"/>
    </source>
</evidence>
<dbReference type="InterPro" id="IPR006153">
    <property type="entry name" value="Cation/H_exchanger_TM"/>
</dbReference>
<reference evidence="10" key="1">
    <citation type="submission" date="2020-09" db="EMBL/GenBank/DDBJ databases">
        <title>Genome seq and assembly of Tianweitania sp.</title>
        <authorList>
            <person name="Chhetri G."/>
        </authorList>
    </citation>
    <scope>NUCLEOTIDE SEQUENCE</scope>
    <source>
        <strain evidence="10">Rool2</strain>
    </source>
</reference>
<feature type="transmembrane region" description="Helical" evidence="8">
    <location>
        <begin position="57"/>
        <end position="76"/>
    </location>
</feature>
<dbReference type="Proteomes" id="UP000643405">
    <property type="component" value="Unassembled WGS sequence"/>
</dbReference>
<dbReference type="RefSeq" id="WP_188166935.1">
    <property type="nucleotide sequence ID" value="NZ_JACVVX010000016.1"/>
</dbReference>
<comment type="similarity">
    <text evidence="2">Belongs to the monovalent cation:proton antiporter 2 (CPA2) transporter (TC 2.A.37) family.</text>
</comment>
<dbReference type="GO" id="GO:1902600">
    <property type="term" value="P:proton transmembrane transport"/>
    <property type="evidence" value="ECO:0007669"/>
    <property type="project" value="InterPro"/>
</dbReference>
<evidence type="ECO:0000256" key="1">
    <source>
        <dbReference type="ARBA" id="ARBA00004141"/>
    </source>
</evidence>
<protein>
    <submittedName>
        <fullName evidence="10">Cation:proton antiporter</fullName>
    </submittedName>
</protein>
<sequence length="624" mass="64541">MLHEMPLIATIVAGLGLAFVFGVIANRLKMPPLVGYLVAGILVGPHTPGFVADQSLATELAELGVILLMFGVGLHFSLKDLLSVRAIAVPGAVVQIGFATLLGMGLAWLLGWNLGAGIVFGLALSVASTVVLLRALQERRILDTERGRIAVGWLIVEDLAMVLALVLLPALAGVLGGTDTTHTAADPVSVTLGSYLGGGITSVIVLTIAKVAAFVGLMLVVGRKVIPWILHYVAHTGSRELFRLAVLAIALGVAYGAAKLFGVSLALGAFFAGMIMSESELSHQAAEESLPLRDAFSVLFFVSVGMLFDPFSLMESPLPVLATLFIIVIGKSVAAFLIVIAFRYPIGTALIISASLAQIGEFSFILAELGVGLGLLPEQGRDLILGGAILSIVLNPLIFAAVDQLKPRLEKRAAATAAAASAETMPLPPPGSDPAPPPPIEPVDLGDTPASTQLSGHTILVGYGRVGSLVGKALKQAGADVLVIEDSDKVAERIRLDGIEAIGGNAARIDVLAAANTLGAKRIIIAIPNAIEAGPIVTRARAASPDIRVIARAHSDAEVEHLTGLGADLVIMGEREIARGMVEQVLGSPATVATVPDSYAASVAEQGVLPDFPGAPTDDREADR</sequence>
<evidence type="ECO:0000256" key="3">
    <source>
        <dbReference type="ARBA" id="ARBA00022448"/>
    </source>
</evidence>
<dbReference type="PANTHER" id="PTHR42751">
    <property type="entry name" value="SODIUM/HYDROGEN EXCHANGER FAMILY/TRKA DOMAIN PROTEIN"/>
    <property type="match status" value="1"/>
</dbReference>
<dbReference type="Pfam" id="PF02254">
    <property type="entry name" value="TrkA_N"/>
    <property type="match status" value="1"/>
</dbReference>
<evidence type="ECO:0000313" key="11">
    <source>
        <dbReference type="Proteomes" id="UP000643405"/>
    </source>
</evidence>
<dbReference type="Gene3D" id="1.20.1530.20">
    <property type="match status" value="1"/>
</dbReference>
<dbReference type="PANTHER" id="PTHR42751:SF1">
    <property type="entry name" value="CATION_PROTON ANTIPORTER YBAL-RELATED"/>
    <property type="match status" value="1"/>
</dbReference>
<feature type="domain" description="RCK N-terminal" evidence="9">
    <location>
        <begin position="455"/>
        <end position="572"/>
    </location>
</feature>
<feature type="transmembrane region" description="Helical" evidence="8">
    <location>
        <begin position="116"/>
        <end position="137"/>
    </location>
</feature>
<organism evidence="10 11">
    <name type="scientific">Oryzicola mucosus</name>
    <dbReference type="NCBI Taxonomy" id="2767425"/>
    <lineage>
        <taxon>Bacteria</taxon>
        <taxon>Pseudomonadati</taxon>
        <taxon>Pseudomonadota</taxon>
        <taxon>Alphaproteobacteria</taxon>
        <taxon>Hyphomicrobiales</taxon>
        <taxon>Phyllobacteriaceae</taxon>
        <taxon>Oryzicola</taxon>
    </lineage>
</organism>
<feature type="transmembrane region" description="Helical" evidence="8">
    <location>
        <begin position="242"/>
        <end position="275"/>
    </location>
</feature>
<keyword evidence="5 8" id="KW-1133">Transmembrane helix</keyword>
<feature type="transmembrane region" description="Helical" evidence="8">
    <location>
        <begin position="6"/>
        <end position="26"/>
    </location>
</feature>
<accession>A0A8J6PWC6</accession>
<evidence type="ECO:0000256" key="8">
    <source>
        <dbReference type="SAM" id="Phobius"/>
    </source>
</evidence>
<feature type="transmembrane region" description="Helical" evidence="8">
    <location>
        <begin position="195"/>
        <end position="221"/>
    </location>
</feature>
<feature type="region of interest" description="Disordered" evidence="7">
    <location>
        <begin position="420"/>
        <end position="448"/>
    </location>
</feature>
<comment type="caution">
    <text evidence="10">The sequence shown here is derived from an EMBL/GenBank/DDBJ whole genome shotgun (WGS) entry which is preliminary data.</text>
</comment>
<feature type="compositionally biased region" description="Pro residues" evidence="7">
    <location>
        <begin position="426"/>
        <end position="441"/>
    </location>
</feature>
<evidence type="ECO:0000259" key="9">
    <source>
        <dbReference type="PROSITE" id="PS51201"/>
    </source>
</evidence>
<dbReference type="SUPFAM" id="SSF51735">
    <property type="entry name" value="NAD(P)-binding Rossmann-fold domains"/>
    <property type="match status" value="1"/>
</dbReference>
<feature type="transmembrane region" description="Helical" evidence="8">
    <location>
        <begin position="320"/>
        <end position="344"/>
    </location>
</feature>
<proteinExistence type="inferred from homology"/>
<dbReference type="InterPro" id="IPR038770">
    <property type="entry name" value="Na+/solute_symporter_sf"/>
</dbReference>
<feature type="transmembrane region" description="Helical" evidence="8">
    <location>
        <begin position="88"/>
        <end position="110"/>
    </location>
</feature>
<comment type="subcellular location">
    <subcellularLocation>
        <location evidence="1">Membrane</location>
        <topology evidence="1">Multi-pass membrane protein</topology>
    </subcellularLocation>
</comment>
<feature type="transmembrane region" description="Helical" evidence="8">
    <location>
        <begin position="295"/>
        <end position="313"/>
    </location>
</feature>
<dbReference type="GO" id="GO:0016020">
    <property type="term" value="C:membrane"/>
    <property type="evidence" value="ECO:0007669"/>
    <property type="project" value="UniProtKB-SubCell"/>
</dbReference>
<dbReference type="InterPro" id="IPR003148">
    <property type="entry name" value="RCK_N"/>
</dbReference>
<feature type="transmembrane region" description="Helical" evidence="8">
    <location>
        <begin position="149"/>
        <end position="175"/>
    </location>
</feature>